<dbReference type="InterPro" id="IPR000305">
    <property type="entry name" value="GIY-YIG_endonuc"/>
</dbReference>
<dbReference type="InterPro" id="IPR035901">
    <property type="entry name" value="GIY-YIG_endonuc_sf"/>
</dbReference>
<evidence type="ECO:0000313" key="3">
    <source>
        <dbReference type="EMBL" id="EON76880.1"/>
    </source>
</evidence>
<dbReference type="AlphaFoldDB" id="R7ZRY9"/>
<dbReference type="Gene3D" id="3.40.1440.10">
    <property type="entry name" value="GIY-YIG endonuclease"/>
    <property type="match status" value="1"/>
</dbReference>
<dbReference type="Proteomes" id="UP000013909">
    <property type="component" value="Unassembled WGS sequence"/>
</dbReference>
<dbReference type="CDD" id="cd10448">
    <property type="entry name" value="GIY-YIG_unchar_3"/>
    <property type="match status" value="1"/>
</dbReference>
<dbReference type="OrthoDB" id="1495241at2"/>
<comment type="caution">
    <text evidence="3">The sequence shown here is derived from an EMBL/GenBank/DDBJ whole genome shotgun (WGS) entry which is preliminary data.</text>
</comment>
<dbReference type="RefSeq" id="WP_010854776.1">
    <property type="nucleotide sequence ID" value="NZ_AQHR01000072.1"/>
</dbReference>
<proteinExistence type="inferred from homology"/>
<evidence type="ECO:0000313" key="4">
    <source>
        <dbReference type="Proteomes" id="UP000013909"/>
    </source>
</evidence>
<sequence length="100" mass="11964">MEKGGCIYFMTNTYNTTLYVGVASNLIKRVYEHKTGVHKTSFTARYNLTKLVYYEIFHSIEEAIDREKQLKAGSRRKKIELVKDFNPEWKDLYEQICRDW</sequence>
<dbReference type="Pfam" id="PF01541">
    <property type="entry name" value="GIY-YIG"/>
    <property type="match status" value="1"/>
</dbReference>
<dbReference type="PANTHER" id="PTHR34477:SF5">
    <property type="entry name" value="BSL5627 PROTEIN"/>
    <property type="match status" value="1"/>
</dbReference>
<organism evidence="3 4">
    <name type="scientific">Lunatimonas lonarensis</name>
    <dbReference type="NCBI Taxonomy" id="1232681"/>
    <lineage>
        <taxon>Bacteria</taxon>
        <taxon>Pseudomonadati</taxon>
        <taxon>Bacteroidota</taxon>
        <taxon>Cytophagia</taxon>
        <taxon>Cytophagales</taxon>
        <taxon>Cyclobacteriaceae</taxon>
    </lineage>
</organism>
<reference evidence="3 4" key="1">
    <citation type="submission" date="2013-02" db="EMBL/GenBank/DDBJ databases">
        <title>A novel strain isolated from Lonar lake, Maharashtra, India.</title>
        <authorList>
            <person name="Singh A."/>
        </authorList>
    </citation>
    <scope>NUCLEOTIDE SEQUENCE [LARGE SCALE GENOMIC DNA]</scope>
    <source>
        <strain evidence="3 4">AK24</strain>
    </source>
</reference>
<dbReference type="PROSITE" id="PS50164">
    <property type="entry name" value="GIY_YIG"/>
    <property type="match status" value="1"/>
</dbReference>
<dbReference type="SUPFAM" id="SSF82771">
    <property type="entry name" value="GIY-YIG endonuclease"/>
    <property type="match status" value="1"/>
</dbReference>
<feature type="domain" description="GIY-YIG" evidence="2">
    <location>
        <begin position="3"/>
        <end position="80"/>
    </location>
</feature>
<gene>
    <name evidence="3" type="ORF">ADIS_2641</name>
</gene>
<comment type="similarity">
    <text evidence="1">Belongs to the UPF0213 family.</text>
</comment>
<dbReference type="EMBL" id="AQHR01000072">
    <property type="protein sequence ID" value="EON76880.1"/>
    <property type="molecule type" value="Genomic_DNA"/>
</dbReference>
<accession>R7ZRY9</accession>
<name>R7ZRY9_9BACT</name>
<dbReference type="InterPro" id="IPR050190">
    <property type="entry name" value="UPF0213_domain"/>
</dbReference>
<keyword evidence="4" id="KW-1185">Reference proteome</keyword>
<protein>
    <submittedName>
        <fullName evidence="3">Excinuclease ABC, C subunit-like protein</fullName>
    </submittedName>
</protein>
<evidence type="ECO:0000256" key="1">
    <source>
        <dbReference type="ARBA" id="ARBA00007435"/>
    </source>
</evidence>
<dbReference type="PANTHER" id="PTHR34477">
    <property type="entry name" value="UPF0213 PROTEIN YHBQ"/>
    <property type="match status" value="1"/>
</dbReference>
<evidence type="ECO:0000259" key="2">
    <source>
        <dbReference type="PROSITE" id="PS50164"/>
    </source>
</evidence>